<dbReference type="Pfam" id="PF00135">
    <property type="entry name" value="COesterase"/>
    <property type="match status" value="1"/>
</dbReference>
<dbReference type="Proteomes" id="UP000708208">
    <property type="component" value="Unassembled WGS sequence"/>
</dbReference>
<evidence type="ECO:0000256" key="1">
    <source>
        <dbReference type="ARBA" id="ARBA00022487"/>
    </source>
</evidence>
<sequence>MEFFEKERTCKIGFLTTVGVLLPLAYVTFNHLIVTAVANESVLLSSAPGGSQGKSVSEHPCNLIVPRINKVVETSLGQIEGTVEKSRKGRCYLAFRNIPYAKPPINELRFKDPEPAEPWTGVRDGSKFGSQCTQVDEHNSPLRAVGEEDCLHLNIYTPQQWHLTHAKEVSKPKVPVMVYIHGGRYVSGNGSRYGPDYFMDEDVVLITFQFRLGVFGFSSTDDDVIPGNMGFKDIIMLLRWVQQNIQRFGGDPEKVTVFGNSSGAITVHALLLSKMSKGLFQRAISQSGTLLVPGGPLPFWKPNLENIGKAIGCNNTADSMVLTDCLRGVDSKELVMIQGPCEIYGPIVETVPENGIENGVFISASTMKLLNDADNYPMKVPWLLGDVSAEKLISALDILREREKINALNENWVEESKSILEFRKVPSDETLLKIRQFYFQGENITNSTRSNLVNVYSDSVWVHSTKMAAMAHARHGPVYLYWLTREAAKSFASESMKGYDPPFGVCHGDELQYLFLYNGFPEIPIESTHAKFSQKLVRNWAVFADTGKPEIPEWAPLNVKDNGEKWFQLDDDTNFTSILKYRIRFWDDYINEIYPFLPILHY</sequence>
<protein>
    <recommendedName>
        <fullName evidence="3">Carboxylic ester hydrolase</fullName>
        <ecNumber evidence="3">3.1.1.-</ecNumber>
    </recommendedName>
</protein>
<evidence type="ECO:0000313" key="6">
    <source>
        <dbReference type="EMBL" id="CAG7822286.1"/>
    </source>
</evidence>
<feature type="domain" description="Carboxylesterase type B" evidence="5">
    <location>
        <begin position="70"/>
        <end position="578"/>
    </location>
</feature>
<feature type="transmembrane region" description="Helical" evidence="4">
    <location>
        <begin position="12"/>
        <end position="33"/>
    </location>
</feature>
<proteinExistence type="inferred from homology"/>
<keyword evidence="3" id="KW-0378">Hydrolase</keyword>
<dbReference type="PANTHER" id="PTHR11559">
    <property type="entry name" value="CARBOXYLESTERASE"/>
    <property type="match status" value="1"/>
</dbReference>
<gene>
    <name evidence="6" type="ORF">AFUS01_LOCUS32568</name>
</gene>
<keyword evidence="4" id="KW-0472">Membrane</keyword>
<dbReference type="PROSITE" id="PS00122">
    <property type="entry name" value="CARBOXYLESTERASE_B_1"/>
    <property type="match status" value="1"/>
</dbReference>
<keyword evidence="4" id="KW-0812">Transmembrane</keyword>
<comment type="caution">
    <text evidence="6">The sequence shown here is derived from an EMBL/GenBank/DDBJ whole genome shotgun (WGS) entry which is preliminary data.</text>
</comment>
<reference evidence="6" key="1">
    <citation type="submission" date="2021-06" db="EMBL/GenBank/DDBJ databases">
        <authorList>
            <person name="Hodson N. C."/>
            <person name="Mongue J. A."/>
            <person name="Jaron S. K."/>
        </authorList>
    </citation>
    <scope>NUCLEOTIDE SEQUENCE</scope>
</reference>
<organism evidence="6 7">
    <name type="scientific">Allacma fusca</name>
    <dbReference type="NCBI Taxonomy" id="39272"/>
    <lineage>
        <taxon>Eukaryota</taxon>
        <taxon>Metazoa</taxon>
        <taxon>Ecdysozoa</taxon>
        <taxon>Arthropoda</taxon>
        <taxon>Hexapoda</taxon>
        <taxon>Collembola</taxon>
        <taxon>Symphypleona</taxon>
        <taxon>Sminthuridae</taxon>
        <taxon>Allacma</taxon>
    </lineage>
</organism>
<evidence type="ECO:0000256" key="3">
    <source>
        <dbReference type="RuleBase" id="RU361235"/>
    </source>
</evidence>
<dbReference type="EC" id="3.1.1.-" evidence="3"/>
<comment type="similarity">
    <text evidence="3">Belongs to the type-B carboxylesterase/lipase family.</text>
</comment>
<dbReference type="AlphaFoldDB" id="A0A8J2KVL9"/>
<dbReference type="EMBL" id="CAJVCH010525944">
    <property type="protein sequence ID" value="CAG7822286.1"/>
    <property type="molecule type" value="Genomic_DNA"/>
</dbReference>
<evidence type="ECO:0000256" key="2">
    <source>
        <dbReference type="ARBA" id="ARBA00023180"/>
    </source>
</evidence>
<evidence type="ECO:0000256" key="4">
    <source>
        <dbReference type="SAM" id="Phobius"/>
    </source>
</evidence>
<keyword evidence="2" id="KW-0325">Glycoprotein</keyword>
<name>A0A8J2KVL9_9HEXA</name>
<dbReference type="OrthoDB" id="19653at2759"/>
<dbReference type="InterPro" id="IPR050309">
    <property type="entry name" value="Type-B_Carboxylest/Lipase"/>
</dbReference>
<evidence type="ECO:0000259" key="5">
    <source>
        <dbReference type="Pfam" id="PF00135"/>
    </source>
</evidence>
<keyword evidence="1" id="KW-0719">Serine esterase</keyword>
<dbReference type="InterPro" id="IPR019826">
    <property type="entry name" value="Carboxylesterase_B_AS"/>
</dbReference>
<dbReference type="GO" id="GO:0052689">
    <property type="term" value="F:carboxylic ester hydrolase activity"/>
    <property type="evidence" value="ECO:0007669"/>
    <property type="project" value="UniProtKB-KW"/>
</dbReference>
<evidence type="ECO:0000313" key="7">
    <source>
        <dbReference type="Proteomes" id="UP000708208"/>
    </source>
</evidence>
<keyword evidence="4" id="KW-1133">Transmembrane helix</keyword>
<accession>A0A8J2KVL9</accession>
<dbReference type="InterPro" id="IPR002018">
    <property type="entry name" value="CarbesteraseB"/>
</dbReference>
<keyword evidence="7" id="KW-1185">Reference proteome</keyword>